<dbReference type="Proteomes" id="UP000606194">
    <property type="component" value="Unassembled WGS sequence"/>
</dbReference>
<proteinExistence type="predicted"/>
<evidence type="ECO:0000313" key="2">
    <source>
        <dbReference type="Proteomes" id="UP000606194"/>
    </source>
</evidence>
<name>A0A918FWG5_9ACTN</name>
<evidence type="ECO:0000313" key="1">
    <source>
        <dbReference type="EMBL" id="GGR89801.1"/>
    </source>
</evidence>
<accession>A0A918FWG5</accession>
<comment type="caution">
    <text evidence="1">The sequence shown here is derived from an EMBL/GenBank/DDBJ whole genome shotgun (WGS) entry which is preliminary data.</text>
</comment>
<gene>
    <name evidence="1" type="ORF">GCM10010269_31150</name>
</gene>
<reference evidence="1" key="1">
    <citation type="journal article" date="2014" name="Int. J. Syst. Evol. Microbiol.">
        <title>Complete genome sequence of Corynebacterium casei LMG S-19264T (=DSM 44701T), isolated from a smear-ripened cheese.</title>
        <authorList>
            <consortium name="US DOE Joint Genome Institute (JGI-PGF)"/>
            <person name="Walter F."/>
            <person name="Albersmeier A."/>
            <person name="Kalinowski J."/>
            <person name="Ruckert C."/>
        </authorList>
    </citation>
    <scope>NUCLEOTIDE SEQUENCE</scope>
    <source>
        <strain evidence="1">JCM 4386</strain>
    </source>
</reference>
<dbReference type="EMBL" id="BMTL01000011">
    <property type="protein sequence ID" value="GGR89801.1"/>
    <property type="molecule type" value="Genomic_DNA"/>
</dbReference>
<organism evidence="1 2">
    <name type="scientific">Streptomyces humidus</name>
    <dbReference type="NCBI Taxonomy" id="52259"/>
    <lineage>
        <taxon>Bacteria</taxon>
        <taxon>Bacillati</taxon>
        <taxon>Actinomycetota</taxon>
        <taxon>Actinomycetes</taxon>
        <taxon>Kitasatosporales</taxon>
        <taxon>Streptomycetaceae</taxon>
        <taxon>Streptomyces</taxon>
    </lineage>
</organism>
<reference evidence="1" key="2">
    <citation type="submission" date="2020-09" db="EMBL/GenBank/DDBJ databases">
        <authorList>
            <person name="Sun Q."/>
            <person name="Ohkuma M."/>
        </authorList>
    </citation>
    <scope>NUCLEOTIDE SEQUENCE</scope>
    <source>
        <strain evidence="1">JCM 4386</strain>
    </source>
</reference>
<keyword evidence="2" id="KW-1185">Reference proteome</keyword>
<sequence>MAAFIRGSIALLPAARPPGRPALHDSLPDGHVHTQVRQFTAVDAGPATGRATGPRSVRDRPGVVARVRAIPTS</sequence>
<protein>
    <submittedName>
        <fullName evidence="1">Uncharacterized protein</fullName>
    </submittedName>
</protein>
<dbReference type="AlphaFoldDB" id="A0A918FWG5"/>
<dbReference type="RefSeq" id="WP_190149845.1">
    <property type="nucleotide sequence ID" value="NZ_BMTL01000011.1"/>
</dbReference>